<dbReference type="PANTHER" id="PTHR30136:SF24">
    <property type="entry name" value="HTH-TYPE TRANSCRIPTIONAL REPRESSOR ALLR"/>
    <property type="match status" value="1"/>
</dbReference>
<sequence length="261" mass="29419">MKEELEKQDRYTIYSIEKALELIELLSERESASLIELVDLLKQPKSSLYRIILTLEKRGYVERSDSDGKYCLGYKNLIITRNLLEKNNLRVSAIPEMNRLMERYGDTVNLGVLSNGEVLYLEIIEGTFALRMTDRVGSKAPLHATAMGKAITAFMEEPERNRLVSELPLQKITDYTIVDKGKLLEQLKTIRQAGYAVDDQEVVEGARCIAVPIFDMFGKAVGAISLSGALHRFPVERLQEIAEEMKRSAGLISLKLGHVQA</sequence>
<evidence type="ECO:0000259" key="5">
    <source>
        <dbReference type="PROSITE" id="PS51078"/>
    </source>
</evidence>
<dbReference type="EMBL" id="CP091430">
    <property type="protein sequence ID" value="UVI33266.1"/>
    <property type="molecule type" value="Genomic_DNA"/>
</dbReference>
<dbReference type="Pfam" id="PF01614">
    <property type="entry name" value="IclR_C"/>
    <property type="match status" value="1"/>
</dbReference>
<dbReference type="PANTHER" id="PTHR30136">
    <property type="entry name" value="HELIX-TURN-HELIX TRANSCRIPTIONAL REGULATOR, ICLR FAMILY"/>
    <property type="match status" value="1"/>
</dbReference>
<dbReference type="Proteomes" id="UP001057877">
    <property type="component" value="Chromosome"/>
</dbReference>
<dbReference type="InterPro" id="IPR029016">
    <property type="entry name" value="GAF-like_dom_sf"/>
</dbReference>
<name>A0ABY5SH10_9BACL</name>
<dbReference type="SMART" id="SM00346">
    <property type="entry name" value="HTH_ICLR"/>
    <property type="match status" value="1"/>
</dbReference>
<dbReference type="InterPro" id="IPR050707">
    <property type="entry name" value="HTH_MetabolicPath_Reg"/>
</dbReference>
<evidence type="ECO:0000313" key="6">
    <source>
        <dbReference type="EMBL" id="UVI33266.1"/>
    </source>
</evidence>
<organism evidence="6 7">
    <name type="scientific">Paenibacillus spongiae</name>
    <dbReference type="NCBI Taxonomy" id="2909671"/>
    <lineage>
        <taxon>Bacteria</taxon>
        <taxon>Bacillati</taxon>
        <taxon>Bacillota</taxon>
        <taxon>Bacilli</taxon>
        <taxon>Bacillales</taxon>
        <taxon>Paenibacillaceae</taxon>
        <taxon>Paenibacillus</taxon>
    </lineage>
</organism>
<dbReference type="InterPro" id="IPR036390">
    <property type="entry name" value="WH_DNA-bd_sf"/>
</dbReference>
<evidence type="ECO:0000313" key="7">
    <source>
        <dbReference type="Proteomes" id="UP001057877"/>
    </source>
</evidence>
<dbReference type="PROSITE" id="PS51077">
    <property type="entry name" value="HTH_ICLR"/>
    <property type="match status" value="1"/>
</dbReference>
<proteinExistence type="predicted"/>
<keyword evidence="7" id="KW-1185">Reference proteome</keyword>
<evidence type="ECO:0000256" key="3">
    <source>
        <dbReference type="ARBA" id="ARBA00023163"/>
    </source>
</evidence>
<dbReference type="InterPro" id="IPR014757">
    <property type="entry name" value="Tscrpt_reg_IclR_C"/>
</dbReference>
<dbReference type="Pfam" id="PF09339">
    <property type="entry name" value="HTH_IclR"/>
    <property type="match status" value="1"/>
</dbReference>
<dbReference type="InterPro" id="IPR036388">
    <property type="entry name" value="WH-like_DNA-bd_sf"/>
</dbReference>
<dbReference type="Gene3D" id="3.30.450.40">
    <property type="match status" value="1"/>
</dbReference>
<feature type="domain" description="HTH iclR-type" evidence="4">
    <location>
        <begin position="13"/>
        <end position="74"/>
    </location>
</feature>
<dbReference type="Gene3D" id="1.10.10.10">
    <property type="entry name" value="Winged helix-like DNA-binding domain superfamily/Winged helix DNA-binding domain"/>
    <property type="match status" value="1"/>
</dbReference>
<dbReference type="SUPFAM" id="SSF46785">
    <property type="entry name" value="Winged helix' DNA-binding domain"/>
    <property type="match status" value="1"/>
</dbReference>
<protein>
    <submittedName>
        <fullName evidence="6">IclR family transcriptional regulator</fullName>
    </submittedName>
</protein>
<dbReference type="RefSeq" id="WP_258389319.1">
    <property type="nucleotide sequence ID" value="NZ_CP091430.1"/>
</dbReference>
<dbReference type="InterPro" id="IPR005471">
    <property type="entry name" value="Tscrpt_reg_IclR_N"/>
</dbReference>
<evidence type="ECO:0000259" key="4">
    <source>
        <dbReference type="PROSITE" id="PS51077"/>
    </source>
</evidence>
<keyword evidence="2" id="KW-0238">DNA-binding</keyword>
<evidence type="ECO:0000256" key="2">
    <source>
        <dbReference type="ARBA" id="ARBA00023125"/>
    </source>
</evidence>
<accession>A0ABY5SH10</accession>
<evidence type="ECO:0000256" key="1">
    <source>
        <dbReference type="ARBA" id="ARBA00023015"/>
    </source>
</evidence>
<gene>
    <name evidence="6" type="ORF">L1F29_16095</name>
</gene>
<dbReference type="SUPFAM" id="SSF55781">
    <property type="entry name" value="GAF domain-like"/>
    <property type="match status" value="1"/>
</dbReference>
<keyword evidence="1" id="KW-0805">Transcription regulation</keyword>
<reference evidence="6" key="1">
    <citation type="submission" date="2022-01" db="EMBL/GenBank/DDBJ databases">
        <title>Paenibacillus spongiae sp. nov., isolated from marine sponge.</title>
        <authorList>
            <person name="Li Z."/>
            <person name="Zhang M."/>
        </authorList>
    </citation>
    <scope>NUCLEOTIDE SEQUENCE</scope>
    <source>
        <strain evidence="6">PHS-Z3</strain>
    </source>
</reference>
<dbReference type="PROSITE" id="PS51078">
    <property type="entry name" value="ICLR_ED"/>
    <property type="match status" value="1"/>
</dbReference>
<keyword evidence="3" id="KW-0804">Transcription</keyword>
<feature type="domain" description="IclR-ED" evidence="5">
    <location>
        <begin position="75"/>
        <end position="258"/>
    </location>
</feature>